<dbReference type="InParanoid" id="A0A371RGV9"/>
<evidence type="ECO:0000313" key="3">
    <source>
        <dbReference type="EMBL" id="RFB04681.1"/>
    </source>
</evidence>
<dbReference type="PANTHER" id="PTHR43283">
    <property type="entry name" value="BETA-LACTAMASE-RELATED"/>
    <property type="match status" value="1"/>
</dbReference>
<dbReference type="InterPro" id="IPR050789">
    <property type="entry name" value="Diverse_Enzym_Activities"/>
</dbReference>
<feature type="transmembrane region" description="Helical" evidence="1">
    <location>
        <begin position="396"/>
        <end position="419"/>
    </location>
</feature>
<evidence type="ECO:0000259" key="2">
    <source>
        <dbReference type="Pfam" id="PF00144"/>
    </source>
</evidence>
<evidence type="ECO:0000256" key="1">
    <source>
        <dbReference type="SAM" id="Phobius"/>
    </source>
</evidence>
<sequence>MERAVKFLKVTLVGLAAILLMALWVGFAGFVCLFGWWMKPVAPEGDADGFLAVASQMIDEESKGNAALILIEDGETAGSVFADEARDIDDMTVFPTASFSKWMAAMAIMTLVEDGLVDLDAPVSDYLTRWTLPEGEFDNDQVTVRRLLSHTSGLTDGLGFGEYTAEETIPRLEESLAHPRASRGEDVRIAVGQEPGVFAYSGGGYLILELLIEEVTGEAYADYIAQRFFVPLGMEVSTYDFLGDVPHASANYDAEGNELPHVQFASAAATGLSSSARDLSHLVKGTMRERRGFPLSPDALEEMRKPEAFVLGAPIWGLGTILYAPTRNGEDFVFGHDGANDPATNVTIRINPETRDAIIVLVTGHPRLASEIGGEWVLWQTGVPDVLSTDKALRSAVVPALAGAGIILLLVIFGARALFFRRS</sequence>
<protein>
    <submittedName>
        <fullName evidence="3">Class A beta-lactamase-related serine hydrolase</fullName>
    </submittedName>
</protein>
<dbReference type="GO" id="GO:0016787">
    <property type="term" value="F:hydrolase activity"/>
    <property type="evidence" value="ECO:0007669"/>
    <property type="project" value="UniProtKB-KW"/>
</dbReference>
<proteinExistence type="predicted"/>
<feature type="transmembrane region" description="Helical" evidence="1">
    <location>
        <begin position="12"/>
        <end position="38"/>
    </location>
</feature>
<comment type="caution">
    <text evidence="3">The sequence shown here is derived from an EMBL/GenBank/DDBJ whole genome shotgun (WGS) entry which is preliminary data.</text>
</comment>
<dbReference type="Proteomes" id="UP000264589">
    <property type="component" value="Unassembled WGS sequence"/>
</dbReference>
<keyword evidence="4" id="KW-1185">Reference proteome</keyword>
<keyword evidence="1" id="KW-1133">Transmembrane helix</keyword>
<dbReference type="Gene3D" id="3.40.710.10">
    <property type="entry name" value="DD-peptidase/beta-lactamase superfamily"/>
    <property type="match status" value="1"/>
</dbReference>
<accession>A0A371RGV9</accession>
<dbReference type="InterPro" id="IPR001466">
    <property type="entry name" value="Beta-lactam-related"/>
</dbReference>
<dbReference type="InterPro" id="IPR012338">
    <property type="entry name" value="Beta-lactam/transpept-like"/>
</dbReference>
<name>A0A371RGV9_9PROT</name>
<gene>
    <name evidence="3" type="ORF">DX908_04950</name>
</gene>
<dbReference type="SUPFAM" id="SSF56601">
    <property type="entry name" value="beta-lactamase/transpeptidase-like"/>
    <property type="match status" value="1"/>
</dbReference>
<keyword evidence="1" id="KW-0472">Membrane</keyword>
<dbReference type="EMBL" id="QUQO01000001">
    <property type="protein sequence ID" value="RFB04681.1"/>
    <property type="molecule type" value="Genomic_DNA"/>
</dbReference>
<keyword evidence="1" id="KW-0812">Transmembrane</keyword>
<dbReference type="Pfam" id="PF00144">
    <property type="entry name" value="Beta-lactamase"/>
    <property type="match status" value="1"/>
</dbReference>
<reference evidence="3 4" key="1">
    <citation type="submission" date="2018-08" db="EMBL/GenBank/DDBJ databases">
        <title>Parvularcula sp. SM1705, isolated from surface water of the South Sea China.</title>
        <authorList>
            <person name="Sun L."/>
        </authorList>
    </citation>
    <scope>NUCLEOTIDE SEQUENCE [LARGE SCALE GENOMIC DNA]</scope>
    <source>
        <strain evidence="3 4">SM1705</strain>
    </source>
</reference>
<evidence type="ECO:0000313" key="4">
    <source>
        <dbReference type="Proteomes" id="UP000264589"/>
    </source>
</evidence>
<keyword evidence="3" id="KW-0378">Hydrolase</keyword>
<organism evidence="3 4">
    <name type="scientific">Parvularcula marina</name>
    <dbReference type="NCBI Taxonomy" id="2292771"/>
    <lineage>
        <taxon>Bacteria</taxon>
        <taxon>Pseudomonadati</taxon>
        <taxon>Pseudomonadota</taxon>
        <taxon>Alphaproteobacteria</taxon>
        <taxon>Parvularculales</taxon>
        <taxon>Parvularculaceae</taxon>
        <taxon>Parvularcula</taxon>
    </lineage>
</organism>
<dbReference type="AlphaFoldDB" id="A0A371RGV9"/>
<feature type="domain" description="Beta-lactamase-related" evidence="2">
    <location>
        <begin position="62"/>
        <end position="371"/>
    </location>
</feature>